<name>A0ABD1LNC9_9FABA</name>
<comment type="caution">
    <text evidence="1">The sequence shown here is derived from an EMBL/GenBank/DDBJ whole genome shotgun (WGS) entry which is preliminary data.</text>
</comment>
<gene>
    <name evidence="1" type="ORF">Fmac_024078</name>
</gene>
<dbReference type="AlphaFoldDB" id="A0ABD1LNC9"/>
<dbReference type="EMBL" id="JBGMDY010000008">
    <property type="protein sequence ID" value="KAL2325020.1"/>
    <property type="molecule type" value="Genomic_DNA"/>
</dbReference>
<keyword evidence="2" id="KW-1185">Reference proteome</keyword>
<protein>
    <submittedName>
        <fullName evidence="1">Uncharacterized protein</fullName>
    </submittedName>
</protein>
<evidence type="ECO:0000313" key="2">
    <source>
        <dbReference type="Proteomes" id="UP001603857"/>
    </source>
</evidence>
<dbReference type="Proteomes" id="UP001603857">
    <property type="component" value="Unassembled WGS sequence"/>
</dbReference>
<sequence>MTEENIKIDITESVHLGRSQKFFSLKLTNSHHFALIWEIFFNDWNILEIIIP</sequence>
<reference evidence="1 2" key="1">
    <citation type="submission" date="2024-08" db="EMBL/GenBank/DDBJ databases">
        <title>Insights into the chromosomal genome structure of Flemingia macrophylla.</title>
        <authorList>
            <person name="Ding Y."/>
            <person name="Zhao Y."/>
            <person name="Bi W."/>
            <person name="Wu M."/>
            <person name="Zhao G."/>
            <person name="Gong Y."/>
            <person name="Li W."/>
            <person name="Zhang P."/>
        </authorList>
    </citation>
    <scope>NUCLEOTIDE SEQUENCE [LARGE SCALE GENOMIC DNA]</scope>
    <source>
        <strain evidence="1">DYQJB</strain>
        <tissue evidence="1">Leaf</tissue>
    </source>
</reference>
<accession>A0ABD1LNC9</accession>
<proteinExistence type="predicted"/>
<organism evidence="1 2">
    <name type="scientific">Flemingia macrophylla</name>
    <dbReference type="NCBI Taxonomy" id="520843"/>
    <lineage>
        <taxon>Eukaryota</taxon>
        <taxon>Viridiplantae</taxon>
        <taxon>Streptophyta</taxon>
        <taxon>Embryophyta</taxon>
        <taxon>Tracheophyta</taxon>
        <taxon>Spermatophyta</taxon>
        <taxon>Magnoliopsida</taxon>
        <taxon>eudicotyledons</taxon>
        <taxon>Gunneridae</taxon>
        <taxon>Pentapetalae</taxon>
        <taxon>rosids</taxon>
        <taxon>fabids</taxon>
        <taxon>Fabales</taxon>
        <taxon>Fabaceae</taxon>
        <taxon>Papilionoideae</taxon>
        <taxon>50 kb inversion clade</taxon>
        <taxon>NPAAA clade</taxon>
        <taxon>indigoferoid/millettioid clade</taxon>
        <taxon>Phaseoleae</taxon>
        <taxon>Flemingia</taxon>
    </lineage>
</organism>
<evidence type="ECO:0000313" key="1">
    <source>
        <dbReference type="EMBL" id="KAL2325020.1"/>
    </source>
</evidence>